<dbReference type="EMBL" id="BARW01024247">
    <property type="protein sequence ID" value="GAI89824.1"/>
    <property type="molecule type" value="Genomic_DNA"/>
</dbReference>
<evidence type="ECO:0000256" key="4">
    <source>
        <dbReference type="ARBA" id="ARBA00022679"/>
    </source>
</evidence>
<dbReference type="Pfam" id="PF02768">
    <property type="entry name" value="DNA_pol3_beta_3"/>
    <property type="match status" value="1"/>
</dbReference>
<protein>
    <recommendedName>
        <fullName evidence="9">DNA polymerase III beta sliding clamp C-terminal domain-containing protein</fullName>
    </recommendedName>
</protein>
<feature type="non-terminal residue" evidence="10">
    <location>
        <position position="1"/>
    </location>
</feature>
<dbReference type="GO" id="GO:0006271">
    <property type="term" value="P:DNA strand elongation involved in DNA replication"/>
    <property type="evidence" value="ECO:0007669"/>
    <property type="project" value="TreeGrafter"/>
</dbReference>
<dbReference type="CDD" id="cd00140">
    <property type="entry name" value="beta_clamp"/>
    <property type="match status" value="1"/>
</dbReference>
<dbReference type="AlphaFoldDB" id="X1UBT4"/>
<gene>
    <name evidence="10" type="ORF">S12H4_40012</name>
</gene>
<proteinExistence type="inferred from homology"/>
<dbReference type="SUPFAM" id="SSF55979">
    <property type="entry name" value="DNA clamp"/>
    <property type="match status" value="1"/>
</dbReference>
<keyword evidence="4" id="KW-0808">Transferase</keyword>
<dbReference type="InterPro" id="IPR001001">
    <property type="entry name" value="DNA_polIII_beta"/>
</dbReference>
<evidence type="ECO:0000259" key="9">
    <source>
        <dbReference type="Pfam" id="PF02768"/>
    </source>
</evidence>
<sequence>PDLGDVEEKIEIKYDGEPIEIGFNPKYFMDVLQTMDSDIIFLDIKDQTSPCLITGEQDQGFLGLIMPMRV</sequence>
<comment type="caution">
    <text evidence="10">The sequence shown here is derived from an EMBL/GenBank/DDBJ whole genome shotgun (WGS) entry which is preliminary data.</text>
</comment>
<reference evidence="10" key="1">
    <citation type="journal article" date="2014" name="Front. Microbiol.">
        <title>High frequency of phylogenetically diverse reductive dehalogenase-homologous genes in deep subseafloor sedimentary metagenomes.</title>
        <authorList>
            <person name="Kawai M."/>
            <person name="Futagami T."/>
            <person name="Toyoda A."/>
            <person name="Takaki Y."/>
            <person name="Nishi S."/>
            <person name="Hori S."/>
            <person name="Arai W."/>
            <person name="Tsubouchi T."/>
            <person name="Morono Y."/>
            <person name="Uchiyama I."/>
            <person name="Ito T."/>
            <person name="Fujiyama A."/>
            <person name="Inagaki F."/>
            <person name="Takami H."/>
        </authorList>
    </citation>
    <scope>NUCLEOTIDE SEQUENCE</scope>
    <source>
        <strain evidence="10">Expedition CK06-06</strain>
    </source>
</reference>
<organism evidence="10">
    <name type="scientific">marine sediment metagenome</name>
    <dbReference type="NCBI Taxonomy" id="412755"/>
    <lineage>
        <taxon>unclassified sequences</taxon>
        <taxon>metagenomes</taxon>
        <taxon>ecological metagenomes</taxon>
    </lineage>
</organism>
<comment type="subcellular location">
    <subcellularLocation>
        <location evidence="1">Cytoplasm</location>
    </subcellularLocation>
</comment>
<keyword evidence="6" id="KW-0235">DNA replication</keyword>
<evidence type="ECO:0000256" key="8">
    <source>
        <dbReference type="ARBA" id="ARBA00023125"/>
    </source>
</evidence>
<name>X1UBT4_9ZZZZ</name>
<comment type="similarity">
    <text evidence="2">Belongs to the beta sliding clamp family.</text>
</comment>
<evidence type="ECO:0000256" key="2">
    <source>
        <dbReference type="ARBA" id="ARBA00010752"/>
    </source>
</evidence>
<dbReference type="GO" id="GO:0005737">
    <property type="term" value="C:cytoplasm"/>
    <property type="evidence" value="ECO:0007669"/>
    <property type="project" value="UniProtKB-SubCell"/>
</dbReference>
<dbReference type="InterPro" id="IPR022635">
    <property type="entry name" value="DNA_polIII_beta_C"/>
</dbReference>
<evidence type="ECO:0000256" key="3">
    <source>
        <dbReference type="ARBA" id="ARBA00022490"/>
    </source>
</evidence>
<feature type="domain" description="DNA polymerase III beta sliding clamp C-terminal" evidence="9">
    <location>
        <begin position="2"/>
        <end position="69"/>
    </location>
</feature>
<dbReference type="GO" id="GO:0009360">
    <property type="term" value="C:DNA polymerase III complex"/>
    <property type="evidence" value="ECO:0007669"/>
    <property type="project" value="InterPro"/>
</dbReference>
<evidence type="ECO:0000256" key="7">
    <source>
        <dbReference type="ARBA" id="ARBA00022932"/>
    </source>
</evidence>
<dbReference type="Gene3D" id="3.10.150.10">
    <property type="entry name" value="DNA Polymerase III, subunit A, domain 2"/>
    <property type="match status" value="1"/>
</dbReference>
<dbReference type="GO" id="GO:0008408">
    <property type="term" value="F:3'-5' exonuclease activity"/>
    <property type="evidence" value="ECO:0007669"/>
    <property type="project" value="InterPro"/>
</dbReference>
<keyword evidence="8" id="KW-0238">DNA-binding</keyword>
<dbReference type="PANTHER" id="PTHR30478:SF0">
    <property type="entry name" value="BETA SLIDING CLAMP"/>
    <property type="match status" value="1"/>
</dbReference>
<keyword evidence="3" id="KW-0963">Cytoplasm</keyword>
<keyword evidence="7" id="KW-0239">DNA-directed DNA polymerase</keyword>
<dbReference type="GO" id="GO:0003677">
    <property type="term" value="F:DNA binding"/>
    <property type="evidence" value="ECO:0007669"/>
    <property type="project" value="UniProtKB-KW"/>
</dbReference>
<evidence type="ECO:0000256" key="6">
    <source>
        <dbReference type="ARBA" id="ARBA00022705"/>
    </source>
</evidence>
<dbReference type="InterPro" id="IPR046938">
    <property type="entry name" value="DNA_clamp_sf"/>
</dbReference>
<evidence type="ECO:0000256" key="1">
    <source>
        <dbReference type="ARBA" id="ARBA00004496"/>
    </source>
</evidence>
<accession>X1UBT4</accession>
<dbReference type="PANTHER" id="PTHR30478">
    <property type="entry name" value="DNA POLYMERASE III SUBUNIT BETA"/>
    <property type="match status" value="1"/>
</dbReference>
<dbReference type="GO" id="GO:0003887">
    <property type="term" value="F:DNA-directed DNA polymerase activity"/>
    <property type="evidence" value="ECO:0007669"/>
    <property type="project" value="UniProtKB-KW"/>
</dbReference>
<evidence type="ECO:0000256" key="5">
    <source>
        <dbReference type="ARBA" id="ARBA00022695"/>
    </source>
</evidence>
<keyword evidence="5" id="KW-0548">Nucleotidyltransferase</keyword>
<evidence type="ECO:0000313" key="10">
    <source>
        <dbReference type="EMBL" id="GAI89824.1"/>
    </source>
</evidence>